<dbReference type="EMBL" id="SMLM01000001">
    <property type="protein sequence ID" value="TFZ06696.1"/>
    <property type="molecule type" value="Genomic_DNA"/>
</dbReference>
<sequence length="187" mass="19946">MAHRPPGLENAGTGGRRVAPQVPRAGARPTPGRRHPPAGTGQPVSPARLHIAEPPAQYLLRPPLVVDCSVIAGTVFNEPWRGTADAQIAGRQLHAPYLLQFEITSVAVKKLRHGLADLATDGLRHAASMAVELHRIEEDAVAALAQQYRLSAYDAAYLWLAADLRCPLATFDDQLAAAARAHLASLA</sequence>
<reference evidence="9 10" key="1">
    <citation type="submission" date="2019-03" db="EMBL/GenBank/DDBJ databases">
        <title>Ramlibacter henchirensis DSM 14656, whole genome shotgun sequence.</title>
        <authorList>
            <person name="Zhang X."/>
            <person name="Feng G."/>
            <person name="Zhu H."/>
        </authorList>
    </citation>
    <scope>NUCLEOTIDE SEQUENCE [LARGE SCALE GENOMIC DNA]</scope>
    <source>
        <strain evidence="9 10">DSM 14656</strain>
    </source>
</reference>
<comment type="cofactor">
    <cofactor evidence="6">
        <name>Mg(2+)</name>
        <dbReference type="ChEBI" id="CHEBI:18420"/>
    </cofactor>
</comment>
<dbReference type="PANTHER" id="PTHR35901:SF1">
    <property type="entry name" value="EXONUCLEASE VAPC9"/>
    <property type="match status" value="1"/>
</dbReference>
<dbReference type="GO" id="GO:0000287">
    <property type="term" value="F:magnesium ion binding"/>
    <property type="evidence" value="ECO:0007669"/>
    <property type="project" value="UniProtKB-UniRule"/>
</dbReference>
<dbReference type="OrthoDB" id="328160at2"/>
<dbReference type="InterPro" id="IPR029060">
    <property type="entry name" value="PIN-like_dom_sf"/>
</dbReference>
<dbReference type="GO" id="GO:0004540">
    <property type="term" value="F:RNA nuclease activity"/>
    <property type="evidence" value="ECO:0007669"/>
    <property type="project" value="InterPro"/>
</dbReference>
<dbReference type="InterPro" id="IPR051619">
    <property type="entry name" value="TypeII_TA_RNase_PINc/VapC"/>
</dbReference>
<comment type="caution">
    <text evidence="9">The sequence shown here is derived from an EMBL/GenBank/DDBJ whole genome shotgun (WGS) entry which is preliminary data.</text>
</comment>
<feature type="binding site" evidence="6">
    <location>
        <position position="67"/>
    </location>
    <ligand>
        <name>Mg(2+)</name>
        <dbReference type="ChEBI" id="CHEBI:18420"/>
    </ligand>
</feature>
<dbReference type="SUPFAM" id="SSF88723">
    <property type="entry name" value="PIN domain-like"/>
    <property type="match status" value="1"/>
</dbReference>
<feature type="region of interest" description="Disordered" evidence="7">
    <location>
        <begin position="1"/>
        <end position="47"/>
    </location>
</feature>
<feature type="binding site" evidence="6">
    <location>
        <position position="154"/>
    </location>
    <ligand>
        <name>Mg(2+)</name>
        <dbReference type="ChEBI" id="CHEBI:18420"/>
    </ligand>
</feature>
<dbReference type="HAMAP" id="MF_00265">
    <property type="entry name" value="VapC_Nob1"/>
    <property type="match status" value="1"/>
</dbReference>
<dbReference type="InterPro" id="IPR044153">
    <property type="entry name" value="PIN_Pae0151-like"/>
</dbReference>
<accession>A0A4Z0C4X9</accession>
<evidence type="ECO:0000256" key="3">
    <source>
        <dbReference type="ARBA" id="ARBA00022723"/>
    </source>
</evidence>
<keyword evidence="2 6" id="KW-0540">Nuclease</keyword>
<evidence type="ECO:0000313" key="9">
    <source>
        <dbReference type="EMBL" id="TFZ06696.1"/>
    </source>
</evidence>
<dbReference type="Pfam" id="PF01850">
    <property type="entry name" value="PIN"/>
    <property type="match status" value="1"/>
</dbReference>
<protein>
    <recommendedName>
        <fullName evidence="6">Ribonuclease VapC</fullName>
        <shortName evidence="6">RNase VapC</shortName>
        <ecNumber evidence="6">3.1.-.-</ecNumber>
    </recommendedName>
    <alternativeName>
        <fullName evidence="6">Toxin VapC</fullName>
    </alternativeName>
</protein>
<dbReference type="CDD" id="cd09873">
    <property type="entry name" value="PIN_Pae0151-like"/>
    <property type="match status" value="1"/>
</dbReference>
<dbReference type="InterPro" id="IPR002716">
    <property type="entry name" value="PIN_dom"/>
</dbReference>
<proteinExistence type="inferred from homology"/>
<evidence type="ECO:0000256" key="5">
    <source>
        <dbReference type="ARBA" id="ARBA00022842"/>
    </source>
</evidence>
<keyword evidence="3 6" id="KW-0479">Metal-binding</keyword>
<evidence type="ECO:0000256" key="2">
    <source>
        <dbReference type="ARBA" id="ARBA00022722"/>
    </source>
</evidence>
<keyword evidence="6" id="KW-0800">Toxin</keyword>
<dbReference type="InterPro" id="IPR022907">
    <property type="entry name" value="VapC_family"/>
</dbReference>
<comment type="similarity">
    <text evidence="6">Belongs to the PINc/VapC protein family.</text>
</comment>
<dbReference type="GO" id="GO:0090729">
    <property type="term" value="F:toxin activity"/>
    <property type="evidence" value="ECO:0007669"/>
    <property type="project" value="UniProtKB-KW"/>
</dbReference>
<evidence type="ECO:0000256" key="7">
    <source>
        <dbReference type="SAM" id="MobiDB-lite"/>
    </source>
</evidence>
<gene>
    <name evidence="6" type="primary">vapC</name>
    <name evidence="9" type="ORF">EZ313_08755</name>
</gene>
<dbReference type="Gene3D" id="3.40.50.1010">
    <property type="entry name" value="5'-nuclease"/>
    <property type="match status" value="1"/>
</dbReference>
<organism evidence="9 10">
    <name type="scientific">Ramlibacter henchirensis</name>
    <dbReference type="NCBI Taxonomy" id="204072"/>
    <lineage>
        <taxon>Bacteria</taxon>
        <taxon>Pseudomonadati</taxon>
        <taxon>Pseudomonadota</taxon>
        <taxon>Betaproteobacteria</taxon>
        <taxon>Burkholderiales</taxon>
        <taxon>Comamonadaceae</taxon>
        <taxon>Ramlibacter</taxon>
    </lineage>
</organism>
<feature type="domain" description="PIN" evidence="8">
    <location>
        <begin position="65"/>
        <end position="180"/>
    </location>
</feature>
<keyword evidence="5 6" id="KW-0460">Magnesium</keyword>
<dbReference type="AlphaFoldDB" id="A0A4Z0C4X9"/>
<evidence type="ECO:0000259" key="8">
    <source>
        <dbReference type="Pfam" id="PF01850"/>
    </source>
</evidence>
<dbReference type="Proteomes" id="UP000298180">
    <property type="component" value="Unassembled WGS sequence"/>
</dbReference>
<dbReference type="PANTHER" id="PTHR35901">
    <property type="entry name" value="RIBONUCLEASE VAPC3"/>
    <property type="match status" value="1"/>
</dbReference>
<name>A0A4Z0C4X9_9BURK</name>
<evidence type="ECO:0000256" key="4">
    <source>
        <dbReference type="ARBA" id="ARBA00022801"/>
    </source>
</evidence>
<evidence type="ECO:0000256" key="6">
    <source>
        <dbReference type="HAMAP-Rule" id="MF_00265"/>
    </source>
</evidence>
<evidence type="ECO:0000313" key="10">
    <source>
        <dbReference type="Proteomes" id="UP000298180"/>
    </source>
</evidence>
<evidence type="ECO:0000256" key="1">
    <source>
        <dbReference type="ARBA" id="ARBA00022649"/>
    </source>
</evidence>
<comment type="function">
    <text evidence="6">Toxic component of a toxin-antitoxin (TA) system. An RNase.</text>
</comment>
<keyword evidence="1 6" id="KW-1277">Toxin-antitoxin system</keyword>
<dbReference type="EC" id="3.1.-.-" evidence="6"/>
<dbReference type="GO" id="GO:0016787">
    <property type="term" value="F:hydrolase activity"/>
    <property type="evidence" value="ECO:0007669"/>
    <property type="project" value="UniProtKB-KW"/>
</dbReference>
<keyword evidence="10" id="KW-1185">Reference proteome</keyword>
<keyword evidence="4 6" id="KW-0378">Hydrolase</keyword>